<sequence length="1219" mass="130135">MPFEPVGSSLVLTVSSEAELLDAYETLSNSEGGGRIELTEGVTGLRLELRDGGNEPVHITSADPENPVALSAIVLRDLENVRVSEVHVDSTGTDFPAQSGGFGLNGVEAVELSNITFTGGATEYYNPDDPDSVLGIGMGSIRDSSDVVFSNNTASGYLHGTSIMESRDVKFLSNEFTEFQGDGLRMGGVQNVLVEGNYFHDFLGTTNDFTHGDMIQLWSTNAEIVSSDITINGNILDSGNGSSSQSIWIRNETYDKGLDDGYIYSNITITNNLIHNSHVHGIAVGHANGVTVEDNTLLWNAATGDPPQIVLSSSWNVTANNNITSDLRLPADAQSEGNVILDYINPYADDYVGNHIINPFAVGGADLADLRLRPDSEYLGTGSEFSDPLLTSYGGIEPVVVVSVDAEDPQTIQLDAGFSVDEDGFLNEANYTFEWEFPDGSVHEGATVSYQFTTPGEREVELRILNDGQVVAEETFGLDVEDDTYLSLSAKHGFEDQSAYDSEVWVSGSEVVDGPEGPAFRIGGDDYFAASSSNEQLHSLQGFDLNLNMSVIDDSAGSFLRMGSTMRAEVEWDGSVWFQLRTDEGTFRVDSGDTHVDDGAFHNIAVSYSHANGTLQLQIDGEVVDEVEAHGTTPPISSNSLIIGSPWNEVVDALVSDVTFAAHADHFTVTPPAPIVEPNVLPAEVVEEEEVAEEGPPPPADDFDVTTADLAALSADQGLSNLSSSGVDLWNSGAEIVDGPQGEAVRIGDGDMFAFSGRSEDMHGLDSFGFQIEMSVIDDSAGSFLRMGSTMRAEVNPDGSVTFNLRTDEGSFEVDSGDTHVDDGAFHNIAVNYSDLNGMLQLQIDGEIVDEVEAYGLTTSSTSNSLMIGSRWEQTVDALIHDVSFTSDPGDPSDAFGPLVGSDTIVTPPAPIIEPNVLPAEVVEEEEVAEEGPPPPADDFDVTTADLAALSADQGLSNLSSSGVDLWNSGAEIVDGPQGEAVRIGDGDMFAFSGRSEDMHGLDSFGFQIEMSVIDDSAGSFLRMGSTMRAEVNPDGSVTFNLRTDEGSFEVDSGDTHVDDGAFHNIAVNYSDLNGMLQLQINGEIVDEVEAYGLTTSSTSNSLMIGSRWEQTVDALIHDVSFTSDPGDPFGQEPTAEVESKTMGIEMSLTSPTALVSTQQESGDVLEETTSTDEDDADLIAALFLPPAGENIEATQQQSFDDYEDENEEDAGMAAGSWW</sequence>
<evidence type="ECO:0000313" key="3">
    <source>
        <dbReference type="EMBL" id="QXL90178.1"/>
    </source>
</evidence>
<dbReference type="Gene3D" id="2.60.40.10">
    <property type="entry name" value="Immunoglobulins"/>
    <property type="match status" value="1"/>
</dbReference>
<gene>
    <name evidence="3" type="ORF">KUL25_21595</name>
</gene>
<dbReference type="SUPFAM" id="SSF51126">
    <property type="entry name" value="Pectin lyase-like"/>
    <property type="match status" value="1"/>
</dbReference>
<proteinExistence type="predicted"/>
<dbReference type="AlphaFoldDB" id="A0A975TZ61"/>
<dbReference type="PROSITE" id="PS50093">
    <property type="entry name" value="PKD"/>
    <property type="match status" value="1"/>
</dbReference>
<feature type="compositionally biased region" description="Acidic residues" evidence="1">
    <location>
        <begin position="1201"/>
        <end position="1211"/>
    </location>
</feature>
<dbReference type="InterPro" id="IPR035986">
    <property type="entry name" value="PKD_dom_sf"/>
</dbReference>
<dbReference type="InterPro" id="IPR011050">
    <property type="entry name" value="Pectin_lyase_fold/virulence"/>
</dbReference>
<dbReference type="SUPFAM" id="SSF49299">
    <property type="entry name" value="PKD domain"/>
    <property type="match status" value="1"/>
</dbReference>
<dbReference type="InterPro" id="IPR012334">
    <property type="entry name" value="Pectin_lyas_fold"/>
</dbReference>
<evidence type="ECO:0000259" key="2">
    <source>
        <dbReference type="PROSITE" id="PS50093"/>
    </source>
</evidence>
<dbReference type="Gene3D" id="2.160.20.10">
    <property type="entry name" value="Single-stranded right-handed beta-helix, Pectin lyase-like"/>
    <property type="match status" value="1"/>
</dbReference>
<dbReference type="EMBL" id="JAIMBW010000002">
    <property type="protein sequence ID" value="MBY4895364.1"/>
    <property type="molecule type" value="Genomic_DNA"/>
</dbReference>
<dbReference type="Pfam" id="PF18911">
    <property type="entry name" value="PKD_4"/>
    <property type="match status" value="1"/>
</dbReference>
<dbReference type="Pfam" id="PF13229">
    <property type="entry name" value="Beta_helix"/>
    <property type="match status" value="1"/>
</dbReference>
<feature type="compositionally biased region" description="Acidic residues" evidence="1">
    <location>
        <begin position="1164"/>
        <end position="1174"/>
    </location>
</feature>
<dbReference type="Pfam" id="PF13385">
    <property type="entry name" value="Laminin_G_3"/>
    <property type="match status" value="3"/>
</dbReference>
<protein>
    <submittedName>
        <fullName evidence="3">Right-handed parallel beta-helix repeat-containing protein</fullName>
    </submittedName>
</protein>
<dbReference type="RefSeq" id="WP_257894927.1">
    <property type="nucleotide sequence ID" value="NZ_JAIMBW010000002.1"/>
</dbReference>
<evidence type="ECO:0000313" key="4">
    <source>
        <dbReference type="Proteomes" id="UP000693972"/>
    </source>
</evidence>
<dbReference type="InterPro" id="IPR013783">
    <property type="entry name" value="Ig-like_fold"/>
</dbReference>
<keyword evidence="4" id="KW-1185">Reference proteome</keyword>
<dbReference type="InterPro" id="IPR039448">
    <property type="entry name" value="Beta_helix"/>
</dbReference>
<dbReference type="Proteomes" id="UP000693972">
    <property type="component" value="Unassembled WGS sequence"/>
</dbReference>
<feature type="domain" description="PKD" evidence="2">
    <location>
        <begin position="432"/>
        <end position="466"/>
    </location>
</feature>
<organism evidence="3">
    <name type="scientific">Gymnodinialimonas phycosphaerae</name>
    <dbReference type="NCBI Taxonomy" id="2841589"/>
    <lineage>
        <taxon>Bacteria</taxon>
        <taxon>Pseudomonadati</taxon>
        <taxon>Pseudomonadota</taxon>
        <taxon>Alphaproteobacteria</taxon>
        <taxon>Rhodobacterales</taxon>
        <taxon>Paracoccaceae</taxon>
        <taxon>Gymnodinialimonas</taxon>
    </lineage>
</organism>
<reference evidence="3 4" key="1">
    <citation type="submission" date="2021-07" db="EMBL/GenBank/DDBJ databases">
        <title>Karlodiniumbacter phycospheric gen. nov., sp. nov., a phycosphere bacterium isolated from karlodinium veneficum.</title>
        <authorList>
            <person name="Peng Y."/>
            <person name="Jiang L."/>
            <person name="Lee J."/>
        </authorList>
    </citation>
    <scope>NUCLEOTIDE SEQUENCE</scope>
    <source>
        <strain evidence="3 4">N5</strain>
    </source>
</reference>
<feature type="region of interest" description="Disordered" evidence="1">
    <location>
        <begin position="1187"/>
        <end position="1219"/>
    </location>
</feature>
<dbReference type="InterPro" id="IPR013320">
    <property type="entry name" value="ConA-like_dom_sf"/>
</dbReference>
<dbReference type="SUPFAM" id="SSF49899">
    <property type="entry name" value="Concanavalin A-like lectins/glucanases"/>
    <property type="match status" value="3"/>
</dbReference>
<dbReference type="EMBL" id="CP078074">
    <property type="protein sequence ID" value="QXL90178.1"/>
    <property type="molecule type" value="Genomic_DNA"/>
</dbReference>
<dbReference type="InterPro" id="IPR000601">
    <property type="entry name" value="PKD_dom"/>
</dbReference>
<dbReference type="SMART" id="SM00710">
    <property type="entry name" value="PbH1"/>
    <property type="match status" value="8"/>
</dbReference>
<evidence type="ECO:0000256" key="1">
    <source>
        <dbReference type="SAM" id="MobiDB-lite"/>
    </source>
</evidence>
<dbReference type="Gene3D" id="2.60.120.200">
    <property type="match status" value="3"/>
</dbReference>
<feature type="region of interest" description="Disordered" evidence="1">
    <location>
        <begin position="1154"/>
        <end position="1174"/>
    </location>
</feature>
<accession>A0A975TZ61</accession>
<dbReference type="InterPro" id="IPR006626">
    <property type="entry name" value="PbH1"/>
</dbReference>
<name>A0A975TZ61_9RHOB</name>